<comment type="caution">
    <text evidence="2">The sequence shown here is derived from an EMBL/GenBank/DDBJ whole genome shotgun (WGS) entry which is preliminary data.</text>
</comment>
<name>A0AAV7W2S8_PLEWA</name>
<evidence type="ECO:0000313" key="2">
    <source>
        <dbReference type="EMBL" id="KAJ1206454.1"/>
    </source>
</evidence>
<organism evidence="2 3">
    <name type="scientific">Pleurodeles waltl</name>
    <name type="common">Iberian ribbed newt</name>
    <dbReference type="NCBI Taxonomy" id="8319"/>
    <lineage>
        <taxon>Eukaryota</taxon>
        <taxon>Metazoa</taxon>
        <taxon>Chordata</taxon>
        <taxon>Craniata</taxon>
        <taxon>Vertebrata</taxon>
        <taxon>Euteleostomi</taxon>
        <taxon>Amphibia</taxon>
        <taxon>Batrachia</taxon>
        <taxon>Caudata</taxon>
        <taxon>Salamandroidea</taxon>
        <taxon>Salamandridae</taxon>
        <taxon>Pleurodelinae</taxon>
        <taxon>Pleurodeles</taxon>
    </lineage>
</organism>
<accession>A0AAV7W2S8</accession>
<protein>
    <submittedName>
        <fullName evidence="2">Uncharacterized protein</fullName>
    </submittedName>
</protein>
<evidence type="ECO:0000313" key="3">
    <source>
        <dbReference type="Proteomes" id="UP001066276"/>
    </source>
</evidence>
<dbReference type="EMBL" id="JANPWB010000002">
    <property type="protein sequence ID" value="KAJ1206454.1"/>
    <property type="molecule type" value="Genomic_DNA"/>
</dbReference>
<dbReference type="AlphaFoldDB" id="A0AAV7W2S8"/>
<keyword evidence="3" id="KW-1185">Reference proteome</keyword>
<feature type="region of interest" description="Disordered" evidence="1">
    <location>
        <begin position="72"/>
        <end position="92"/>
    </location>
</feature>
<gene>
    <name evidence="2" type="ORF">NDU88_001859</name>
</gene>
<feature type="compositionally biased region" description="Polar residues" evidence="1">
    <location>
        <begin position="72"/>
        <end position="83"/>
    </location>
</feature>
<proteinExistence type="predicted"/>
<reference evidence="2" key="1">
    <citation type="journal article" date="2022" name="bioRxiv">
        <title>Sequencing and chromosome-scale assembly of the giantPleurodeles waltlgenome.</title>
        <authorList>
            <person name="Brown T."/>
            <person name="Elewa A."/>
            <person name="Iarovenko S."/>
            <person name="Subramanian E."/>
            <person name="Araus A.J."/>
            <person name="Petzold A."/>
            <person name="Susuki M."/>
            <person name="Suzuki K.-i.T."/>
            <person name="Hayashi T."/>
            <person name="Toyoda A."/>
            <person name="Oliveira C."/>
            <person name="Osipova E."/>
            <person name="Leigh N.D."/>
            <person name="Simon A."/>
            <person name="Yun M.H."/>
        </authorList>
    </citation>
    <scope>NUCLEOTIDE SEQUENCE</scope>
    <source>
        <strain evidence="2">20211129_DDA</strain>
        <tissue evidence="2">Liver</tissue>
    </source>
</reference>
<evidence type="ECO:0000256" key="1">
    <source>
        <dbReference type="SAM" id="MobiDB-lite"/>
    </source>
</evidence>
<sequence>MNAGIPAEGEWWETPRAGRSAYYRVRRNRRHRASRGNRVIVRSDGTLSLERRRQEREVAKLLVQTVTSKVSSCSGSPCVTSGLSPEGEAEVT</sequence>
<dbReference type="Proteomes" id="UP001066276">
    <property type="component" value="Chromosome 1_2"/>
</dbReference>